<feature type="domain" description="Glycosyl transferase family 1" evidence="1">
    <location>
        <begin position="309"/>
        <end position="402"/>
    </location>
</feature>
<sequence>MKVFIVSFSLVEGGAAIAARKFYNILLRGARTEVLRIVADSAADNEESKLGLCYAFHFFKRVFSLGLLKLMADANPVKHSLNIFSSRNLLSYLRSEKQQPNPEAIFNFHWFNNDLLSIFRLSMIPKFSIITLHDEWLFCGAEHYADVENQNPFFRDGYRFFQDGVRGINWNYVIWWLKCRQLNGRNDLIITVPSSWMLERAKSSVVLEGKDIRLLPNPIPTDVFYPALADEKERLRVMFGLSKQDVVICLGAVNGQHNPLKGHDIAEKALLHLKSIAAPELLEKVCLVFFGSGKFDEGVFHGFRMINAGKVSSASDMRNLYAMCDWTLVPSKVEAFGQVAAESLACETPVVAFKSSGLQDVVVDGVSGFLAEPFCYKSYAKCIMNGLLMSHDSREIIGKSGRLHVEEKFSVHVVQARYIAVLKDALVRKRQMIKSDYDV</sequence>
<dbReference type="EMBL" id="JACHXP010000002">
    <property type="protein sequence ID" value="MBB3189442.1"/>
    <property type="molecule type" value="Genomic_DNA"/>
</dbReference>
<dbReference type="GO" id="GO:0016757">
    <property type="term" value="F:glycosyltransferase activity"/>
    <property type="evidence" value="ECO:0007669"/>
    <property type="project" value="InterPro"/>
</dbReference>
<dbReference type="InterPro" id="IPR001296">
    <property type="entry name" value="Glyco_trans_1"/>
</dbReference>
<organism evidence="2 3">
    <name type="scientific">Halomonas cerina</name>
    <dbReference type="NCBI Taxonomy" id="447424"/>
    <lineage>
        <taxon>Bacteria</taxon>
        <taxon>Pseudomonadati</taxon>
        <taxon>Pseudomonadota</taxon>
        <taxon>Gammaproteobacteria</taxon>
        <taxon>Oceanospirillales</taxon>
        <taxon>Halomonadaceae</taxon>
        <taxon>Halomonas</taxon>
    </lineage>
</organism>
<evidence type="ECO:0000259" key="1">
    <source>
        <dbReference type="Pfam" id="PF00534"/>
    </source>
</evidence>
<keyword evidence="3" id="KW-1185">Reference proteome</keyword>
<dbReference type="PANTHER" id="PTHR45947">
    <property type="entry name" value="SULFOQUINOVOSYL TRANSFERASE SQD2"/>
    <property type="match status" value="1"/>
</dbReference>
<dbReference type="SUPFAM" id="SSF53756">
    <property type="entry name" value="UDP-Glycosyltransferase/glycogen phosphorylase"/>
    <property type="match status" value="1"/>
</dbReference>
<proteinExistence type="predicted"/>
<reference evidence="2 3" key="1">
    <citation type="submission" date="2020-08" db="EMBL/GenBank/DDBJ databases">
        <title>Genomic Encyclopedia of Type Strains, Phase III (KMG-III): the genomes of soil and plant-associated and newly described type strains.</title>
        <authorList>
            <person name="Whitman W."/>
        </authorList>
    </citation>
    <scope>NUCLEOTIDE SEQUENCE [LARGE SCALE GENOMIC DNA]</scope>
    <source>
        <strain evidence="2 3">CECT 7282</strain>
    </source>
</reference>
<comment type="caution">
    <text evidence="2">The sequence shown here is derived from an EMBL/GenBank/DDBJ whole genome shotgun (WGS) entry which is preliminary data.</text>
</comment>
<protein>
    <submittedName>
        <fullName evidence="2">Glycosyltransferase involved in cell wall biosynthesis</fullName>
    </submittedName>
</protein>
<keyword evidence="2" id="KW-0808">Transferase</keyword>
<evidence type="ECO:0000313" key="3">
    <source>
        <dbReference type="Proteomes" id="UP000547614"/>
    </source>
</evidence>
<accession>A0A839V257</accession>
<dbReference type="Pfam" id="PF00534">
    <property type="entry name" value="Glycos_transf_1"/>
    <property type="match status" value="1"/>
</dbReference>
<dbReference type="AlphaFoldDB" id="A0A839V257"/>
<dbReference type="RefSeq" id="WP_183324194.1">
    <property type="nucleotide sequence ID" value="NZ_JACHXP010000002.1"/>
</dbReference>
<dbReference type="Proteomes" id="UP000547614">
    <property type="component" value="Unassembled WGS sequence"/>
</dbReference>
<name>A0A839V257_9GAMM</name>
<dbReference type="InterPro" id="IPR050194">
    <property type="entry name" value="Glycosyltransferase_grp1"/>
</dbReference>
<dbReference type="PANTHER" id="PTHR45947:SF3">
    <property type="entry name" value="SULFOQUINOVOSYL TRANSFERASE SQD2"/>
    <property type="match status" value="1"/>
</dbReference>
<evidence type="ECO:0000313" key="2">
    <source>
        <dbReference type="EMBL" id="MBB3189442.1"/>
    </source>
</evidence>
<gene>
    <name evidence="2" type="ORF">FHR94_000664</name>
</gene>
<dbReference type="Gene3D" id="3.40.50.2000">
    <property type="entry name" value="Glycogen Phosphorylase B"/>
    <property type="match status" value="2"/>
</dbReference>